<accession>A0A9Q3GM79</accession>
<feature type="region of interest" description="Disordered" evidence="1">
    <location>
        <begin position="17"/>
        <end position="43"/>
    </location>
</feature>
<feature type="compositionally biased region" description="Acidic residues" evidence="1">
    <location>
        <begin position="76"/>
        <end position="86"/>
    </location>
</feature>
<feature type="compositionally biased region" description="Polar residues" evidence="1">
    <location>
        <begin position="31"/>
        <end position="43"/>
    </location>
</feature>
<organism evidence="2 3">
    <name type="scientific">Austropuccinia psidii MF-1</name>
    <dbReference type="NCBI Taxonomy" id="1389203"/>
    <lineage>
        <taxon>Eukaryota</taxon>
        <taxon>Fungi</taxon>
        <taxon>Dikarya</taxon>
        <taxon>Basidiomycota</taxon>
        <taxon>Pucciniomycotina</taxon>
        <taxon>Pucciniomycetes</taxon>
        <taxon>Pucciniales</taxon>
        <taxon>Sphaerophragmiaceae</taxon>
        <taxon>Austropuccinia</taxon>
    </lineage>
</organism>
<dbReference type="Proteomes" id="UP000765509">
    <property type="component" value="Unassembled WGS sequence"/>
</dbReference>
<dbReference type="EMBL" id="AVOT02002968">
    <property type="protein sequence ID" value="MBW0472089.1"/>
    <property type="molecule type" value="Genomic_DNA"/>
</dbReference>
<reference evidence="2" key="1">
    <citation type="submission" date="2021-03" db="EMBL/GenBank/DDBJ databases">
        <title>Draft genome sequence of rust myrtle Austropuccinia psidii MF-1, a brazilian biotype.</title>
        <authorList>
            <person name="Quecine M.C."/>
            <person name="Pachon D.M.R."/>
            <person name="Bonatelli M.L."/>
            <person name="Correr F.H."/>
            <person name="Franceschini L.M."/>
            <person name="Leite T.F."/>
            <person name="Margarido G.R.A."/>
            <person name="Almeida C.A."/>
            <person name="Ferrarezi J.A."/>
            <person name="Labate C.A."/>
        </authorList>
    </citation>
    <scope>NUCLEOTIDE SEQUENCE</scope>
    <source>
        <strain evidence="2">MF-1</strain>
    </source>
</reference>
<comment type="caution">
    <text evidence="2">The sequence shown here is derived from an EMBL/GenBank/DDBJ whole genome shotgun (WGS) entry which is preliminary data.</text>
</comment>
<proteinExistence type="predicted"/>
<evidence type="ECO:0000313" key="3">
    <source>
        <dbReference type="Proteomes" id="UP000765509"/>
    </source>
</evidence>
<evidence type="ECO:0000313" key="2">
    <source>
        <dbReference type="EMBL" id="MBW0472089.1"/>
    </source>
</evidence>
<feature type="region of interest" description="Disordered" evidence="1">
    <location>
        <begin position="127"/>
        <end position="147"/>
    </location>
</feature>
<keyword evidence="3" id="KW-1185">Reference proteome</keyword>
<dbReference type="OrthoDB" id="2194665at2759"/>
<evidence type="ECO:0000256" key="1">
    <source>
        <dbReference type="SAM" id="MobiDB-lite"/>
    </source>
</evidence>
<gene>
    <name evidence="2" type="ORF">O181_011804</name>
</gene>
<name>A0A9Q3GM79_9BASI</name>
<sequence>MPASNVRRYLWSKKNGHFGKELPVSEDPTPDGTSGYSNYKPIYSSSEVPISTVNTEGVVKRIRKIANSPTNPNAEGSDELDGEEVEVVLNSSGNQSSTSPSQPSAKRFQSQVIPSTPRNLQPLLSTIPSSIPPPSPIPSTARPSWVSTVRPSPIPHPRDFPMITSQQLQAVANSSRRRDNRSPFPFPATQVFQKRENWPIRLTREDPNMKNEGQDAVARLFGRVDRNIREVIMYDNDRKITANSSEEMASKFAWYEDEFIHYFQRTFDDLGRDN</sequence>
<dbReference type="AlphaFoldDB" id="A0A9Q3GM79"/>
<feature type="region of interest" description="Disordered" evidence="1">
    <location>
        <begin position="64"/>
        <end position="113"/>
    </location>
</feature>
<protein>
    <submittedName>
        <fullName evidence="2">Uncharacterized protein</fullName>
    </submittedName>
</protein>
<feature type="compositionally biased region" description="Low complexity" evidence="1">
    <location>
        <begin position="87"/>
        <end position="104"/>
    </location>
</feature>